<name>A0A1J5QY36_9ZZZZ</name>
<feature type="region of interest" description="Disordered" evidence="2">
    <location>
        <begin position="535"/>
        <end position="555"/>
    </location>
</feature>
<accession>A0A1J5QY36</accession>
<evidence type="ECO:0000256" key="2">
    <source>
        <dbReference type="SAM" id="MobiDB-lite"/>
    </source>
</evidence>
<evidence type="ECO:0000313" key="3">
    <source>
        <dbReference type="EMBL" id="OIQ84759.1"/>
    </source>
</evidence>
<dbReference type="Pfam" id="PF04185">
    <property type="entry name" value="Phosphoesterase"/>
    <property type="match status" value="1"/>
</dbReference>
<feature type="region of interest" description="Disordered" evidence="2">
    <location>
        <begin position="104"/>
        <end position="126"/>
    </location>
</feature>
<dbReference type="EC" id="3.1.4.3" evidence="3"/>
<dbReference type="AlphaFoldDB" id="A0A1J5QY36"/>
<dbReference type="PANTHER" id="PTHR31956:SF1">
    <property type="entry name" value="NON-SPECIFIC PHOSPHOLIPASE C1"/>
    <property type="match status" value="1"/>
</dbReference>
<dbReference type="PANTHER" id="PTHR31956">
    <property type="entry name" value="NON-SPECIFIC PHOSPHOLIPASE C4-RELATED"/>
    <property type="match status" value="1"/>
</dbReference>
<gene>
    <name evidence="3" type="primary">plcN_7</name>
    <name evidence="3" type="ORF">GALL_334050</name>
</gene>
<comment type="caution">
    <text evidence="3">The sequence shown here is derived from an EMBL/GenBank/DDBJ whole genome shotgun (WGS) entry which is preliminary data.</text>
</comment>
<organism evidence="3">
    <name type="scientific">mine drainage metagenome</name>
    <dbReference type="NCBI Taxonomy" id="410659"/>
    <lineage>
        <taxon>unclassified sequences</taxon>
        <taxon>metagenomes</taxon>
        <taxon>ecological metagenomes</taxon>
    </lineage>
</organism>
<dbReference type="InterPro" id="IPR017850">
    <property type="entry name" value="Alkaline_phosphatase_core_sf"/>
</dbReference>
<dbReference type="EMBL" id="MLJW01000593">
    <property type="protein sequence ID" value="OIQ84759.1"/>
    <property type="molecule type" value="Genomic_DNA"/>
</dbReference>
<proteinExistence type="predicted"/>
<evidence type="ECO:0000256" key="1">
    <source>
        <dbReference type="ARBA" id="ARBA00022801"/>
    </source>
</evidence>
<dbReference type="CDD" id="cd16013">
    <property type="entry name" value="AcpA"/>
    <property type="match status" value="1"/>
</dbReference>
<protein>
    <submittedName>
        <fullName evidence="3">Non-hemolytic phospholipase C</fullName>
        <ecNumber evidence="3">3.1.4.3</ecNumber>
    </submittedName>
</protein>
<keyword evidence="1 3" id="KW-0378">Hydrolase</keyword>
<feature type="region of interest" description="Disordered" evidence="2">
    <location>
        <begin position="570"/>
        <end position="590"/>
    </location>
</feature>
<feature type="compositionally biased region" description="Basic and acidic residues" evidence="2">
    <location>
        <begin position="571"/>
        <end position="583"/>
    </location>
</feature>
<dbReference type="InterPro" id="IPR007312">
    <property type="entry name" value="Phosphoesterase"/>
</dbReference>
<feature type="compositionally biased region" description="Polar residues" evidence="2">
    <location>
        <begin position="104"/>
        <end position="118"/>
    </location>
</feature>
<sequence>MRRPSLFSVTALSAMLAWHPMPASAEPVARTATPIEHVIVIVGENHSFDNLFATYKPKHGQTVRNLLSEGIVNADGTPGPNFGKAAQWQASDTDVYRLDPTKTQPYATLPQPNTTYANGQPPGVPDQRFPANLPNGPFQITKYVPYDSYTGDPVHRFFQMWQQVDKGQHDLFTWVAQTVGIGGQNVPPTTPADTYQGGVQMGFYNMHTGDVPYFKKLAREYAISDNYHQAIMGGTGANFISIGTAGDAAFYNTNGTPTMPPANQIENPDPMPGTNNFYKQDGYAGGSYVNCADPTQPGVSAIMNDLNTQPNKPFNGGNCAADTYYLVNNYGPGYNPDGTPAPLGPTHFTLPPQTMPMLADAMTAKGVTWKWYSGGWNNGHPTSEYCSICDPFVFSKSVMTSAQRNNLQGMSQFQSDVKYGTLPAVSFVRPYESQAGHPADSNPYHYEQFVKSVIDQVKSNKKLWAHTAIMITFDEGGGYYDSGYIQPIDFFGDGTRIPMIVVSPYSRGGDVDHTYTDHASIAKFIEANWGLSPLTKRSRDNLPNPVPTPGDPYVPRNKPSIGNMMTLFHFGHGDGHEDGHQDGHSNAQDD</sequence>
<reference evidence="3" key="1">
    <citation type="submission" date="2016-10" db="EMBL/GenBank/DDBJ databases">
        <title>Sequence of Gallionella enrichment culture.</title>
        <authorList>
            <person name="Poehlein A."/>
            <person name="Muehling M."/>
            <person name="Daniel R."/>
        </authorList>
    </citation>
    <scope>NUCLEOTIDE SEQUENCE</scope>
</reference>
<dbReference type="Gene3D" id="3.40.720.10">
    <property type="entry name" value="Alkaline Phosphatase, subunit A"/>
    <property type="match status" value="2"/>
</dbReference>
<dbReference type="GO" id="GO:0034480">
    <property type="term" value="F:phosphatidylcholine phospholipase C activity"/>
    <property type="evidence" value="ECO:0007669"/>
    <property type="project" value="UniProtKB-EC"/>
</dbReference>